<sequence>MSLRPASLNGSLLNAASYEPSRKSSLNSEIVTIARYLAKSRLGSGTDMIGKVPEASSAFHNTQANNKY</sequence>
<dbReference type="Proteomes" id="UP001608902">
    <property type="component" value="Unassembled WGS sequence"/>
</dbReference>
<accession>A0ABD6EB14</accession>
<proteinExistence type="predicted"/>
<comment type="caution">
    <text evidence="1">The sequence shown here is derived from an EMBL/GenBank/DDBJ whole genome shotgun (WGS) entry which is preliminary data.</text>
</comment>
<gene>
    <name evidence="1" type="ORF">AB6A40_000657</name>
</gene>
<evidence type="ECO:0000313" key="1">
    <source>
        <dbReference type="EMBL" id="MFH4973948.1"/>
    </source>
</evidence>
<protein>
    <submittedName>
        <fullName evidence="1">Uncharacterized protein</fullName>
    </submittedName>
</protein>
<evidence type="ECO:0000313" key="2">
    <source>
        <dbReference type="Proteomes" id="UP001608902"/>
    </source>
</evidence>
<keyword evidence="2" id="KW-1185">Reference proteome</keyword>
<name>A0ABD6EB14_9BILA</name>
<dbReference type="EMBL" id="JBGFUD010000197">
    <property type="protein sequence ID" value="MFH4973948.1"/>
    <property type="molecule type" value="Genomic_DNA"/>
</dbReference>
<organism evidence="1 2">
    <name type="scientific">Gnathostoma spinigerum</name>
    <dbReference type="NCBI Taxonomy" id="75299"/>
    <lineage>
        <taxon>Eukaryota</taxon>
        <taxon>Metazoa</taxon>
        <taxon>Ecdysozoa</taxon>
        <taxon>Nematoda</taxon>
        <taxon>Chromadorea</taxon>
        <taxon>Rhabditida</taxon>
        <taxon>Spirurina</taxon>
        <taxon>Gnathostomatomorpha</taxon>
        <taxon>Gnathostomatoidea</taxon>
        <taxon>Gnathostomatidae</taxon>
        <taxon>Gnathostoma</taxon>
    </lineage>
</organism>
<reference evidence="1 2" key="1">
    <citation type="submission" date="2024-08" db="EMBL/GenBank/DDBJ databases">
        <title>Gnathostoma spinigerum genome.</title>
        <authorList>
            <person name="Gonzalez-Bertolin B."/>
            <person name="Monzon S."/>
            <person name="Zaballos A."/>
            <person name="Jimenez P."/>
            <person name="Dekumyoy P."/>
            <person name="Varona S."/>
            <person name="Cuesta I."/>
            <person name="Sumanam S."/>
            <person name="Adisakwattana P."/>
            <person name="Gasser R.B."/>
            <person name="Hernandez-Gonzalez A."/>
            <person name="Young N.D."/>
            <person name="Perteguer M.J."/>
        </authorList>
    </citation>
    <scope>NUCLEOTIDE SEQUENCE [LARGE SCALE GENOMIC DNA]</scope>
    <source>
        <strain evidence="1">AL3</strain>
        <tissue evidence="1">Liver</tissue>
    </source>
</reference>
<dbReference type="AlphaFoldDB" id="A0ABD6EB14"/>